<feature type="transmembrane region" description="Helical" evidence="10">
    <location>
        <begin position="15"/>
        <end position="34"/>
    </location>
</feature>
<dbReference type="Proteomes" id="UP000449906">
    <property type="component" value="Unassembled WGS sequence"/>
</dbReference>
<gene>
    <name evidence="13" type="ORF">F9L07_10150</name>
    <name evidence="12" type="ORF">KR76_22320</name>
</gene>
<keyword evidence="4" id="KW-0997">Cell inner membrane</keyword>
<dbReference type="Proteomes" id="UP000030300">
    <property type="component" value="Chromosome"/>
</dbReference>
<evidence type="ECO:0000256" key="6">
    <source>
        <dbReference type="ARBA" id="ARBA00022989"/>
    </source>
</evidence>
<dbReference type="AlphaFoldDB" id="A0A0C5WZC1"/>
<evidence type="ECO:0000313" key="14">
    <source>
        <dbReference type="Proteomes" id="UP000030300"/>
    </source>
</evidence>
<dbReference type="RefSeq" id="WP_052138981.1">
    <property type="nucleotide sequence ID" value="NZ_BJMC01000012.1"/>
</dbReference>
<dbReference type="HOGENOM" id="CLU_086356_8_2_11"/>
<dbReference type="PANTHER" id="PTHR35011">
    <property type="entry name" value="2,3-DIKETO-L-GULONATE TRAP TRANSPORTER SMALL PERMEASE PROTEIN YIAM"/>
    <property type="match status" value="1"/>
</dbReference>
<dbReference type="EMBL" id="WBVM01000001">
    <property type="protein sequence ID" value="KAB2812161.1"/>
    <property type="molecule type" value="Genomic_DNA"/>
</dbReference>
<evidence type="ECO:0000256" key="7">
    <source>
        <dbReference type="ARBA" id="ARBA00023136"/>
    </source>
</evidence>
<feature type="transmembrane region" description="Helical" evidence="10">
    <location>
        <begin position="54"/>
        <end position="71"/>
    </location>
</feature>
<feature type="domain" description="Tripartite ATP-independent periplasmic transporters DctQ component" evidence="11">
    <location>
        <begin position="28"/>
        <end position="159"/>
    </location>
</feature>
<dbReference type="GO" id="GO:0022857">
    <property type="term" value="F:transmembrane transporter activity"/>
    <property type="evidence" value="ECO:0007669"/>
    <property type="project" value="TreeGrafter"/>
</dbReference>
<feature type="transmembrane region" description="Helical" evidence="10">
    <location>
        <begin position="92"/>
        <end position="113"/>
    </location>
</feature>
<reference evidence="13 15" key="2">
    <citation type="submission" date="2019-09" db="EMBL/GenBank/DDBJ databases">
        <title>Pimelobacter sp. isolated from Paulinella.</title>
        <authorList>
            <person name="Jeong S.E."/>
        </authorList>
    </citation>
    <scope>NUCLEOTIDE SEQUENCE [LARGE SCALE GENOMIC DNA]</scope>
    <source>
        <strain evidence="13 15">Pch-N</strain>
    </source>
</reference>
<proteinExistence type="inferred from homology"/>
<comment type="similarity">
    <text evidence="8">Belongs to the TRAP transporter small permease family.</text>
</comment>
<keyword evidence="5 10" id="KW-0812">Transmembrane</keyword>
<dbReference type="InterPro" id="IPR007387">
    <property type="entry name" value="TRAP_DctQ"/>
</dbReference>
<evidence type="ECO:0000256" key="8">
    <source>
        <dbReference type="ARBA" id="ARBA00038436"/>
    </source>
</evidence>
<evidence type="ECO:0000313" key="12">
    <source>
        <dbReference type="EMBL" id="AJR18693.1"/>
    </source>
</evidence>
<evidence type="ECO:0000259" key="11">
    <source>
        <dbReference type="Pfam" id="PF04290"/>
    </source>
</evidence>
<dbReference type="STRING" id="2045.KR76_22320"/>
<feature type="transmembrane region" description="Helical" evidence="10">
    <location>
        <begin position="133"/>
        <end position="153"/>
    </location>
</feature>
<dbReference type="OrthoDB" id="4544352at2"/>
<keyword evidence="14" id="KW-1185">Reference proteome</keyword>
<keyword evidence="6 10" id="KW-1133">Transmembrane helix</keyword>
<reference evidence="12 14" key="1">
    <citation type="journal article" date="2015" name="Genome Announc.">
        <title>Complete Genome Sequence of Steroid-Transforming Nocardioides simplex VKM Ac-2033D.</title>
        <authorList>
            <person name="Shtratnikova V.Y."/>
            <person name="Schelkunov M.I."/>
            <person name="Pekov Y.A."/>
            <person name="Fokina V.V."/>
            <person name="Logacheva M.D."/>
            <person name="Sokolov S.L."/>
            <person name="Bragin E.Y."/>
            <person name="Ashapkin V.V."/>
            <person name="Donova M.V."/>
        </authorList>
    </citation>
    <scope>NUCLEOTIDE SEQUENCE [LARGE SCALE GENOMIC DNA]</scope>
    <source>
        <strain evidence="12 14">VKM Ac-2033D</strain>
    </source>
</reference>
<evidence type="ECO:0000256" key="2">
    <source>
        <dbReference type="ARBA" id="ARBA00022448"/>
    </source>
</evidence>
<dbReference type="Pfam" id="PF04290">
    <property type="entry name" value="DctQ"/>
    <property type="match status" value="1"/>
</dbReference>
<comment type="subcellular location">
    <subcellularLocation>
        <location evidence="1">Cell inner membrane</location>
        <topology evidence="1">Multi-pass membrane protein</topology>
    </subcellularLocation>
</comment>
<sequence>MSNAAQRPSWLKPELLIEIPAVIVTFAMMLHITANALLRTFKNEPLPNTLEITQYWYLPIIAFLGFIAAQARGQHIAADLIYERFPEVTKRYVLAVLSVLAAAVCLGFAWFGWGEAVHAREIGKTAGVSDVVAWPPYFLVPLAFGVMVVQFLYSAVKAAATGEIQHVVTDPDDVLLLEELDEMQAHEREKSGPLDGGTPNDTDNEKETAR</sequence>
<dbReference type="GeneID" id="96611518"/>
<evidence type="ECO:0000313" key="13">
    <source>
        <dbReference type="EMBL" id="KAB2812161.1"/>
    </source>
</evidence>
<dbReference type="KEGG" id="psim:KR76_22320"/>
<evidence type="ECO:0000256" key="1">
    <source>
        <dbReference type="ARBA" id="ARBA00004429"/>
    </source>
</evidence>
<feature type="region of interest" description="Disordered" evidence="9">
    <location>
        <begin position="186"/>
        <end position="210"/>
    </location>
</feature>
<evidence type="ECO:0000256" key="10">
    <source>
        <dbReference type="SAM" id="Phobius"/>
    </source>
</evidence>
<keyword evidence="3" id="KW-1003">Cell membrane</keyword>
<dbReference type="InterPro" id="IPR055348">
    <property type="entry name" value="DctQ"/>
</dbReference>
<evidence type="ECO:0000313" key="15">
    <source>
        <dbReference type="Proteomes" id="UP000449906"/>
    </source>
</evidence>
<evidence type="ECO:0000256" key="9">
    <source>
        <dbReference type="SAM" id="MobiDB-lite"/>
    </source>
</evidence>
<dbReference type="GO" id="GO:0015740">
    <property type="term" value="P:C4-dicarboxylate transport"/>
    <property type="evidence" value="ECO:0007669"/>
    <property type="project" value="TreeGrafter"/>
</dbReference>
<protein>
    <submittedName>
        <fullName evidence="13">TRAP transporter small permease</fullName>
    </submittedName>
    <submittedName>
        <fullName evidence="12">TRAP-type C4-dicarboxylate transport system, small permease component</fullName>
    </submittedName>
</protein>
<name>A0A0C5WZC1_NOCSI</name>
<accession>A0A0C5WZC1</accession>
<keyword evidence="7 10" id="KW-0472">Membrane</keyword>
<dbReference type="PANTHER" id="PTHR35011:SF10">
    <property type="entry name" value="TRAP TRANSPORTER SMALL PERMEASE PROTEIN"/>
    <property type="match status" value="1"/>
</dbReference>
<organism evidence="12 14">
    <name type="scientific">Nocardioides simplex</name>
    <name type="common">Arthrobacter simplex</name>
    <dbReference type="NCBI Taxonomy" id="2045"/>
    <lineage>
        <taxon>Bacteria</taxon>
        <taxon>Bacillati</taxon>
        <taxon>Actinomycetota</taxon>
        <taxon>Actinomycetes</taxon>
        <taxon>Propionibacteriales</taxon>
        <taxon>Nocardioidaceae</taxon>
        <taxon>Pimelobacter</taxon>
    </lineage>
</organism>
<keyword evidence="2" id="KW-0813">Transport</keyword>
<evidence type="ECO:0000256" key="4">
    <source>
        <dbReference type="ARBA" id="ARBA00022519"/>
    </source>
</evidence>
<dbReference type="GO" id="GO:0005886">
    <property type="term" value="C:plasma membrane"/>
    <property type="evidence" value="ECO:0007669"/>
    <property type="project" value="UniProtKB-SubCell"/>
</dbReference>
<dbReference type="EMBL" id="CP009896">
    <property type="protein sequence ID" value="AJR18693.1"/>
    <property type="molecule type" value="Genomic_DNA"/>
</dbReference>
<evidence type="ECO:0000256" key="5">
    <source>
        <dbReference type="ARBA" id="ARBA00022692"/>
    </source>
</evidence>
<evidence type="ECO:0000256" key="3">
    <source>
        <dbReference type="ARBA" id="ARBA00022475"/>
    </source>
</evidence>